<dbReference type="Pfam" id="PF01989">
    <property type="entry name" value="AcnX_swivel_put"/>
    <property type="match status" value="1"/>
</dbReference>
<dbReference type="InterPro" id="IPR007506">
    <property type="entry name" value="PMDh-L-like_dom"/>
</dbReference>
<dbReference type="InterPro" id="IPR036008">
    <property type="entry name" value="Aconitase_4Fe-4S_dom"/>
</dbReference>
<dbReference type="PANTHER" id="PTHR36577">
    <property type="entry name" value="DUF521 DOMAIN PROTEIN (AFU_ORTHOLOGUE AFUA_6G00490)"/>
    <property type="match status" value="1"/>
</dbReference>
<sequence>MEFRGQCLIKGAASAELQCCPVGLSFWGGVNPETGQVVDHHHPLCGQSIAGRVLALPCGRGSCSGSTVMLELLLNGCAPAALIFENPEQILTLGVLVGKVLFDCAIPVVVLSSSDFSEICNRHYAAIAGETVLVSDALLPAPKLSSDSVEGDIELSDLDRSILAGKRGQAAKVALEIILGFAIIQGARSLLDVSQAHIDACIYTGPASLQFAQRFQSMGAKFTLPTTLNSISIDQRRWKELNVDPTLASQASSLANTYLSMGAQPSFTCAPYTLESAPKAGQDIGWSESNAVIFANSILGAQTQKYPDFIDVCIALTGRASSAGCHLPEGRRPTLCVRVGDLGSINDSYYPLLGYIVGKLAQHNIPLVCGLEYLQPRLMDLKAFSAAFGTTASAAMFHIKNITPEAAQLTELEKALPIIKLEQEEILDTWYKLNSAQDLSVDLVSLGNPHFSLEEFHALARLCTGRKKSPAVEFVITTSRSTYEDSEKAGYIDLINNFGATIITDTCWCMLGEPVIPVGSQNIMTNSAKYAHYAPGMVKRGVHFGSLAECVEAGCRGAFVGVPPGHDSDVLEQSSCQSRN</sequence>
<accession>A0A5N6YXJ7</accession>
<dbReference type="CDD" id="cd01355">
    <property type="entry name" value="AcnX"/>
    <property type="match status" value="1"/>
</dbReference>
<dbReference type="SUPFAM" id="SSF52016">
    <property type="entry name" value="LeuD/IlvD-like"/>
    <property type="match status" value="1"/>
</dbReference>
<dbReference type="PIRSF" id="PIRSF036630">
    <property type="entry name" value="UCP036630"/>
    <property type="match status" value="1"/>
</dbReference>
<evidence type="ECO:0000313" key="5">
    <source>
        <dbReference type="EMBL" id="KAE8350155.1"/>
    </source>
</evidence>
<evidence type="ECO:0000259" key="3">
    <source>
        <dbReference type="Pfam" id="PF01989"/>
    </source>
</evidence>
<organism evidence="5 6">
    <name type="scientific">Aspergillus coremiiformis</name>
    <dbReference type="NCBI Taxonomy" id="138285"/>
    <lineage>
        <taxon>Eukaryota</taxon>
        <taxon>Fungi</taxon>
        <taxon>Dikarya</taxon>
        <taxon>Ascomycota</taxon>
        <taxon>Pezizomycotina</taxon>
        <taxon>Eurotiomycetes</taxon>
        <taxon>Eurotiomycetidae</taxon>
        <taxon>Eurotiales</taxon>
        <taxon>Aspergillaceae</taxon>
        <taxon>Aspergillus</taxon>
        <taxon>Aspergillus subgen. Circumdati</taxon>
    </lineage>
</organism>
<proteinExistence type="predicted"/>
<dbReference type="InterPro" id="IPR002840">
    <property type="entry name" value="PMDh-S-like_dom"/>
</dbReference>
<dbReference type="OrthoDB" id="2594507at2759"/>
<reference evidence="6" key="1">
    <citation type="submission" date="2019-04" db="EMBL/GenBank/DDBJ databases">
        <title>Friends and foes A comparative genomics studyof 23 Aspergillus species from section Flavi.</title>
        <authorList>
            <consortium name="DOE Joint Genome Institute"/>
            <person name="Kjaerbolling I."/>
            <person name="Vesth T."/>
            <person name="Frisvad J.C."/>
            <person name="Nybo J.L."/>
            <person name="Theobald S."/>
            <person name="Kildgaard S."/>
            <person name="Isbrandt T."/>
            <person name="Kuo A."/>
            <person name="Sato A."/>
            <person name="Lyhne E.K."/>
            <person name="Kogle M.E."/>
            <person name="Wiebenga A."/>
            <person name="Kun R.S."/>
            <person name="Lubbers R.J."/>
            <person name="Makela M.R."/>
            <person name="Barry K."/>
            <person name="Chovatia M."/>
            <person name="Clum A."/>
            <person name="Daum C."/>
            <person name="Haridas S."/>
            <person name="He G."/>
            <person name="LaButti K."/>
            <person name="Lipzen A."/>
            <person name="Mondo S."/>
            <person name="Riley R."/>
            <person name="Salamov A."/>
            <person name="Simmons B.A."/>
            <person name="Magnuson J.K."/>
            <person name="Henrissat B."/>
            <person name="Mortensen U.H."/>
            <person name="Larsen T.O."/>
            <person name="Devries R.P."/>
            <person name="Grigoriev I.V."/>
            <person name="Machida M."/>
            <person name="Baker S.E."/>
            <person name="Andersen M.R."/>
        </authorList>
    </citation>
    <scope>NUCLEOTIDE SEQUENCE [LARGE SCALE GENOMIC DNA]</scope>
    <source>
        <strain evidence="6">CBS 553.77</strain>
    </source>
</reference>
<evidence type="ECO:0008006" key="7">
    <source>
        <dbReference type="Google" id="ProtNLM"/>
    </source>
</evidence>
<keyword evidence="2" id="KW-0456">Lyase</keyword>
<evidence type="ECO:0000256" key="1">
    <source>
        <dbReference type="ARBA" id="ARBA00023004"/>
    </source>
</evidence>
<dbReference type="CDD" id="cd01356">
    <property type="entry name" value="AcnX_swivel"/>
    <property type="match status" value="1"/>
</dbReference>
<gene>
    <name evidence="5" type="ORF">BDV28DRAFT_163168</name>
</gene>
<dbReference type="Gene3D" id="3.50.30.10">
    <property type="entry name" value="Phosphohistidine domain"/>
    <property type="match status" value="1"/>
</dbReference>
<dbReference type="InterPro" id="IPR012047">
    <property type="entry name" value="AcnX"/>
</dbReference>
<dbReference type="AlphaFoldDB" id="A0A5N6YXJ7"/>
<dbReference type="GO" id="GO:0016829">
    <property type="term" value="F:lyase activity"/>
    <property type="evidence" value="ECO:0007669"/>
    <property type="project" value="UniProtKB-KW"/>
</dbReference>
<dbReference type="EMBL" id="ML739244">
    <property type="protein sequence ID" value="KAE8350155.1"/>
    <property type="molecule type" value="Genomic_DNA"/>
</dbReference>
<evidence type="ECO:0000313" key="6">
    <source>
        <dbReference type="Proteomes" id="UP000327118"/>
    </source>
</evidence>
<feature type="domain" description="Phosphomevalonate dehydratase small subunit-like" evidence="3">
    <location>
        <begin position="24"/>
        <end position="108"/>
    </location>
</feature>
<keyword evidence="6" id="KW-1185">Reference proteome</keyword>
<evidence type="ECO:0000259" key="4">
    <source>
        <dbReference type="Pfam" id="PF04412"/>
    </source>
</evidence>
<evidence type="ECO:0000256" key="2">
    <source>
        <dbReference type="ARBA" id="ARBA00023239"/>
    </source>
</evidence>
<keyword evidence="1" id="KW-0408">Iron</keyword>
<dbReference type="Pfam" id="PF04412">
    <property type="entry name" value="AcnX"/>
    <property type="match status" value="1"/>
</dbReference>
<dbReference type="PANTHER" id="PTHR36577:SF3">
    <property type="entry name" value="DUF521 DOMAIN PROTEIN (AFU_ORTHOLOGUE AFUA_6G00490)"/>
    <property type="match status" value="1"/>
</dbReference>
<feature type="domain" description="Phosphomevalonate dehydratase large subunit-like" evidence="4">
    <location>
        <begin position="153"/>
        <end position="552"/>
    </location>
</feature>
<dbReference type="Proteomes" id="UP000327118">
    <property type="component" value="Unassembled WGS sequence"/>
</dbReference>
<protein>
    <recommendedName>
        <fullName evidence="7">DUF521 domain protein</fullName>
    </recommendedName>
</protein>
<dbReference type="SUPFAM" id="SSF53732">
    <property type="entry name" value="Aconitase iron-sulfur domain"/>
    <property type="match status" value="1"/>
</dbReference>
<name>A0A5N6YXJ7_9EURO</name>